<dbReference type="OrthoDB" id="5730913at2"/>
<comment type="subcellular location">
    <subcellularLocation>
        <location evidence="1">Cell inner membrane</location>
        <topology evidence="1">Single-pass membrane protein</topology>
    </subcellularLocation>
</comment>
<evidence type="ECO:0000256" key="4">
    <source>
        <dbReference type="ARBA" id="ARBA00022481"/>
    </source>
</evidence>
<dbReference type="Pfam" id="PF12019">
    <property type="entry name" value="GspH"/>
    <property type="match status" value="1"/>
</dbReference>
<organism evidence="14 15">
    <name type="scientific">Sinobacterium caligoides</name>
    <dbReference type="NCBI Taxonomy" id="933926"/>
    <lineage>
        <taxon>Bacteria</taxon>
        <taxon>Pseudomonadati</taxon>
        <taxon>Pseudomonadota</taxon>
        <taxon>Gammaproteobacteria</taxon>
        <taxon>Cellvibrionales</taxon>
        <taxon>Spongiibacteraceae</taxon>
        <taxon>Sinobacterium</taxon>
    </lineage>
</organism>
<keyword evidence="6 12" id="KW-0812">Transmembrane</keyword>
<keyword evidence="3" id="KW-1003">Cell membrane</keyword>
<dbReference type="PRINTS" id="PR00885">
    <property type="entry name" value="BCTERIALGSPH"/>
</dbReference>
<comment type="similarity">
    <text evidence="9">Belongs to the GSP H family.</text>
</comment>
<dbReference type="PROSITE" id="PS00409">
    <property type="entry name" value="PROKAR_NTER_METHYL"/>
    <property type="match status" value="1"/>
</dbReference>
<keyword evidence="5" id="KW-0997">Cell inner membrane</keyword>
<evidence type="ECO:0000259" key="13">
    <source>
        <dbReference type="Pfam" id="PF12019"/>
    </source>
</evidence>
<accession>A0A3N2DNF8</accession>
<dbReference type="NCBIfam" id="TIGR02532">
    <property type="entry name" value="IV_pilin_GFxxxE"/>
    <property type="match status" value="1"/>
</dbReference>
<feature type="compositionally biased region" description="Acidic residues" evidence="11">
    <location>
        <begin position="136"/>
        <end position="147"/>
    </location>
</feature>
<evidence type="ECO:0000313" key="14">
    <source>
        <dbReference type="EMBL" id="ROS01346.1"/>
    </source>
</evidence>
<keyword evidence="15" id="KW-1185">Reference proteome</keyword>
<gene>
    <name evidence="14" type="ORF">EDC56_1781</name>
</gene>
<evidence type="ECO:0000256" key="5">
    <source>
        <dbReference type="ARBA" id="ARBA00022519"/>
    </source>
</evidence>
<dbReference type="InterPro" id="IPR002416">
    <property type="entry name" value="T2SS_protein-GspH"/>
</dbReference>
<dbReference type="GO" id="GO:0015627">
    <property type="term" value="C:type II protein secretion system complex"/>
    <property type="evidence" value="ECO:0007669"/>
    <property type="project" value="InterPro"/>
</dbReference>
<evidence type="ECO:0000256" key="12">
    <source>
        <dbReference type="SAM" id="Phobius"/>
    </source>
</evidence>
<keyword evidence="4" id="KW-0488">Methylation</keyword>
<dbReference type="InterPro" id="IPR045584">
    <property type="entry name" value="Pilin-like"/>
</dbReference>
<proteinExistence type="inferred from homology"/>
<evidence type="ECO:0000256" key="6">
    <source>
        <dbReference type="ARBA" id="ARBA00022692"/>
    </source>
</evidence>
<dbReference type="GO" id="GO:0015628">
    <property type="term" value="P:protein secretion by the type II secretion system"/>
    <property type="evidence" value="ECO:0007669"/>
    <property type="project" value="InterPro"/>
</dbReference>
<dbReference type="Gene3D" id="3.55.40.10">
    <property type="entry name" value="minor pseudopilin epsh domain"/>
    <property type="match status" value="1"/>
</dbReference>
<dbReference type="AlphaFoldDB" id="A0A3N2DNF8"/>
<keyword evidence="8 12" id="KW-0472">Membrane</keyword>
<evidence type="ECO:0000313" key="15">
    <source>
        <dbReference type="Proteomes" id="UP000275394"/>
    </source>
</evidence>
<evidence type="ECO:0000256" key="2">
    <source>
        <dbReference type="ARBA" id="ARBA00021549"/>
    </source>
</evidence>
<feature type="region of interest" description="Disordered" evidence="11">
    <location>
        <begin position="134"/>
        <end position="154"/>
    </location>
</feature>
<dbReference type="GO" id="GO:0005886">
    <property type="term" value="C:plasma membrane"/>
    <property type="evidence" value="ECO:0007669"/>
    <property type="project" value="UniProtKB-SubCell"/>
</dbReference>
<evidence type="ECO:0000256" key="10">
    <source>
        <dbReference type="ARBA" id="ARBA00030775"/>
    </source>
</evidence>
<evidence type="ECO:0000256" key="1">
    <source>
        <dbReference type="ARBA" id="ARBA00004377"/>
    </source>
</evidence>
<keyword evidence="7 12" id="KW-1133">Transmembrane helix</keyword>
<comment type="caution">
    <text evidence="14">The sequence shown here is derived from an EMBL/GenBank/DDBJ whole genome shotgun (WGS) entry which is preliminary data.</text>
</comment>
<evidence type="ECO:0000256" key="9">
    <source>
        <dbReference type="ARBA" id="ARBA00025772"/>
    </source>
</evidence>
<evidence type="ECO:0000256" key="3">
    <source>
        <dbReference type="ARBA" id="ARBA00022475"/>
    </source>
</evidence>
<feature type="transmembrane region" description="Helical" evidence="12">
    <location>
        <begin position="12"/>
        <end position="33"/>
    </location>
</feature>
<dbReference type="EMBL" id="RKHR01000004">
    <property type="protein sequence ID" value="ROS01346.1"/>
    <property type="molecule type" value="Genomic_DNA"/>
</dbReference>
<dbReference type="InterPro" id="IPR012902">
    <property type="entry name" value="N_methyl_site"/>
</dbReference>
<name>A0A3N2DNF8_9GAMM</name>
<evidence type="ECO:0000256" key="7">
    <source>
        <dbReference type="ARBA" id="ARBA00022989"/>
    </source>
</evidence>
<reference evidence="14 15" key="1">
    <citation type="submission" date="2018-11" db="EMBL/GenBank/DDBJ databases">
        <title>Genomic Encyclopedia of Type Strains, Phase IV (KMG-IV): sequencing the most valuable type-strain genomes for metagenomic binning, comparative biology and taxonomic classification.</title>
        <authorList>
            <person name="Goeker M."/>
        </authorList>
    </citation>
    <scope>NUCLEOTIDE SEQUENCE [LARGE SCALE GENOMIC DNA]</scope>
    <source>
        <strain evidence="14 15">DSM 100316</strain>
    </source>
</reference>
<dbReference type="Proteomes" id="UP000275394">
    <property type="component" value="Unassembled WGS sequence"/>
</dbReference>
<evidence type="ECO:0000256" key="8">
    <source>
        <dbReference type="ARBA" id="ARBA00023136"/>
    </source>
</evidence>
<dbReference type="Pfam" id="PF07963">
    <property type="entry name" value="N_methyl"/>
    <property type="match status" value="1"/>
</dbReference>
<dbReference type="InterPro" id="IPR022346">
    <property type="entry name" value="T2SS_GspH"/>
</dbReference>
<dbReference type="SUPFAM" id="SSF54523">
    <property type="entry name" value="Pili subunits"/>
    <property type="match status" value="1"/>
</dbReference>
<evidence type="ECO:0000256" key="11">
    <source>
        <dbReference type="SAM" id="MobiDB-lite"/>
    </source>
</evidence>
<sequence>MANHRRQTGFSLLEILIVVVVVAIAGGMVMSTIPSGITPQQQLSQSRELSSYLRLQREVAVMTGYSYGLRLTEEAVEDEIDAYRYHGEWFVLDVENGDVSWLPSERVKPFTIKRGYLLRLAIDEQPLVLPDYNAEAAEDRDDGEERDEEVKSEDGPQLLFLSSGELNGFTIELCRDPKQPICHRIEGSYLGRISLEDGSEEDDES</sequence>
<feature type="domain" description="General secretion pathway GspH" evidence="13">
    <location>
        <begin position="46"/>
        <end position="185"/>
    </location>
</feature>
<dbReference type="RefSeq" id="WP_123712148.1">
    <property type="nucleotide sequence ID" value="NZ_RKHR01000004.1"/>
</dbReference>
<protein>
    <recommendedName>
        <fullName evidence="2">Type II secretion system protein H</fullName>
    </recommendedName>
    <alternativeName>
        <fullName evidence="10">General secretion pathway protein H</fullName>
    </alternativeName>
</protein>